<dbReference type="InterPro" id="IPR002053">
    <property type="entry name" value="Glyco_hydro_25"/>
</dbReference>
<proteinExistence type="inferred from homology"/>
<name>A0A844DGW5_9FIRM</name>
<reference evidence="2 3" key="1">
    <citation type="journal article" date="2019" name="Nat. Med.">
        <title>A library of human gut bacterial isolates paired with longitudinal multiomics data enables mechanistic microbiome research.</title>
        <authorList>
            <person name="Poyet M."/>
            <person name="Groussin M."/>
            <person name="Gibbons S.M."/>
            <person name="Avila-Pacheco J."/>
            <person name="Jiang X."/>
            <person name="Kearney S.M."/>
            <person name="Perrotta A.R."/>
            <person name="Berdy B."/>
            <person name="Zhao S."/>
            <person name="Lieberman T.D."/>
            <person name="Swanson P.K."/>
            <person name="Smith M."/>
            <person name="Roesemann S."/>
            <person name="Alexander J.E."/>
            <person name="Rich S.A."/>
            <person name="Livny J."/>
            <person name="Vlamakis H."/>
            <person name="Clish C."/>
            <person name="Bullock K."/>
            <person name="Deik A."/>
            <person name="Scott J."/>
            <person name="Pierce K.A."/>
            <person name="Xavier R.J."/>
            <person name="Alm E.J."/>
        </authorList>
    </citation>
    <scope>NUCLEOTIDE SEQUENCE [LARGE SCALE GENOMIC DNA]</scope>
    <source>
        <strain evidence="2 3">BIOML-B1</strain>
    </source>
</reference>
<dbReference type="Proteomes" id="UP000462091">
    <property type="component" value="Unassembled WGS sequence"/>
</dbReference>
<protein>
    <recommendedName>
        <fullName evidence="4">Lysozyme</fullName>
    </recommendedName>
</protein>
<evidence type="ECO:0000313" key="3">
    <source>
        <dbReference type="Proteomes" id="UP000462091"/>
    </source>
</evidence>
<dbReference type="GO" id="GO:0003796">
    <property type="term" value="F:lysozyme activity"/>
    <property type="evidence" value="ECO:0007669"/>
    <property type="project" value="InterPro"/>
</dbReference>
<dbReference type="AlphaFoldDB" id="A0A844DGW5"/>
<dbReference type="SUPFAM" id="SSF51445">
    <property type="entry name" value="(Trans)glycosidases"/>
    <property type="match status" value="1"/>
</dbReference>
<organism evidence="2 3">
    <name type="scientific">Faecalibacterium prausnitzii</name>
    <dbReference type="NCBI Taxonomy" id="853"/>
    <lineage>
        <taxon>Bacteria</taxon>
        <taxon>Bacillati</taxon>
        <taxon>Bacillota</taxon>
        <taxon>Clostridia</taxon>
        <taxon>Eubacteriales</taxon>
        <taxon>Oscillospiraceae</taxon>
        <taxon>Faecalibacterium</taxon>
    </lineage>
</organism>
<sequence>MKRLPAKSIKEQSMRPIMDVSRWQGNIDWVKVKTSGLVSGVMLRALGNSAEDNPSEPYIDPDFERNYAECQRLGIPCGAYYYCKAVNTAEADAELALLRKVLTGKTVQLPVAVDIEDKYVQAPLDKQTLTDIAAHALGTVERWGFYAMLYTGLYFGRDNLYMTGAALKPYDVWLAAYRSKKPEPGWPFGLWQYTSKGKIPGVVDAIPGKISGVDLSVPYKDYAKIIAKKGLTRLREGK</sequence>
<dbReference type="EMBL" id="WKQM01000001">
    <property type="protein sequence ID" value="MSC50389.1"/>
    <property type="molecule type" value="Genomic_DNA"/>
</dbReference>
<evidence type="ECO:0008006" key="4">
    <source>
        <dbReference type="Google" id="ProtNLM"/>
    </source>
</evidence>
<dbReference type="GO" id="GO:0009253">
    <property type="term" value="P:peptidoglycan catabolic process"/>
    <property type="evidence" value="ECO:0007669"/>
    <property type="project" value="InterPro"/>
</dbReference>
<dbReference type="Pfam" id="PF01183">
    <property type="entry name" value="Glyco_hydro_25"/>
    <property type="match status" value="1"/>
</dbReference>
<dbReference type="GO" id="GO:0016998">
    <property type="term" value="P:cell wall macromolecule catabolic process"/>
    <property type="evidence" value="ECO:0007669"/>
    <property type="project" value="InterPro"/>
</dbReference>
<dbReference type="PROSITE" id="PS51904">
    <property type="entry name" value="GLYCOSYL_HYDROL_F25_2"/>
    <property type="match status" value="1"/>
</dbReference>
<dbReference type="Gene3D" id="3.20.20.80">
    <property type="entry name" value="Glycosidases"/>
    <property type="match status" value="1"/>
</dbReference>
<dbReference type="GO" id="GO:0016052">
    <property type="term" value="P:carbohydrate catabolic process"/>
    <property type="evidence" value="ECO:0007669"/>
    <property type="project" value="TreeGrafter"/>
</dbReference>
<comment type="caution">
    <text evidence="2">The sequence shown here is derived from an EMBL/GenBank/DDBJ whole genome shotgun (WGS) entry which is preliminary data.</text>
</comment>
<evidence type="ECO:0000256" key="1">
    <source>
        <dbReference type="ARBA" id="ARBA00010646"/>
    </source>
</evidence>
<accession>A0A844DGW5</accession>
<dbReference type="PANTHER" id="PTHR34135">
    <property type="entry name" value="LYSOZYME"/>
    <property type="match status" value="1"/>
</dbReference>
<dbReference type="InterPro" id="IPR017853">
    <property type="entry name" value="GH"/>
</dbReference>
<dbReference type="PANTHER" id="PTHR34135:SF2">
    <property type="entry name" value="LYSOZYME"/>
    <property type="match status" value="1"/>
</dbReference>
<comment type="similarity">
    <text evidence="1">Belongs to the glycosyl hydrolase 25 family.</text>
</comment>
<gene>
    <name evidence="2" type="ORF">GKE10_00375</name>
</gene>
<evidence type="ECO:0000313" key="2">
    <source>
        <dbReference type="EMBL" id="MSC50389.1"/>
    </source>
</evidence>